<name>A0ABS8UUH6_DATST</name>
<organism evidence="1 2">
    <name type="scientific">Datura stramonium</name>
    <name type="common">Jimsonweed</name>
    <name type="synonym">Common thornapple</name>
    <dbReference type="NCBI Taxonomy" id="4076"/>
    <lineage>
        <taxon>Eukaryota</taxon>
        <taxon>Viridiplantae</taxon>
        <taxon>Streptophyta</taxon>
        <taxon>Embryophyta</taxon>
        <taxon>Tracheophyta</taxon>
        <taxon>Spermatophyta</taxon>
        <taxon>Magnoliopsida</taxon>
        <taxon>eudicotyledons</taxon>
        <taxon>Gunneridae</taxon>
        <taxon>Pentapetalae</taxon>
        <taxon>asterids</taxon>
        <taxon>lamiids</taxon>
        <taxon>Solanales</taxon>
        <taxon>Solanaceae</taxon>
        <taxon>Solanoideae</taxon>
        <taxon>Datureae</taxon>
        <taxon>Datura</taxon>
    </lineage>
</organism>
<sequence length="61" mass="6762">VVAPVGGVIREIQAIKFVLQGPYDFDTLIRNLGGQVTFLIMLTMASSLEYFDLLELHVIPV</sequence>
<dbReference type="Proteomes" id="UP000823775">
    <property type="component" value="Unassembled WGS sequence"/>
</dbReference>
<accession>A0ABS8UUH6</accession>
<reference evidence="1 2" key="1">
    <citation type="journal article" date="2021" name="BMC Genomics">
        <title>Datura genome reveals duplications of psychoactive alkaloid biosynthetic genes and high mutation rate following tissue culture.</title>
        <authorList>
            <person name="Rajewski A."/>
            <person name="Carter-House D."/>
            <person name="Stajich J."/>
            <person name="Litt A."/>
        </authorList>
    </citation>
    <scope>NUCLEOTIDE SEQUENCE [LARGE SCALE GENOMIC DNA]</scope>
    <source>
        <strain evidence="1">AR-01</strain>
    </source>
</reference>
<keyword evidence="2" id="KW-1185">Reference proteome</keyword>
<feature type="non-terminal residue" evidence="1">
    <location>
        <position position="1"/>
    </location>
</feature>
<dbReference type="EMBL" id="JACEIK010002658">
    <property type="protein sequence ID" value="MCD9638249.1"/>
    <property type="molecule type" value="Genomic_DNA"/>
</dbReference>
<evidence type="ECO:0000313" key="2">
    <source>
        <dbReference type="Proteomes" id="UP000823775"/>
    </source>
</evidence>
<proteinExistence type="predicted"/>
<protein>
    <submittedName>
        <fullName evidence="1">Uncharacterized protein</fullName>
    </submittedName>
</protein>
<evidence type="ECO:0000313" key="1">
    <source>
        <dbReference type="EMBL" id="MCD9638249.1"/>
    </source>
</evidence>
<gene>
    <name evidence="1" type="ORF">HAX54_022101</name>
</gene>
<comment type="caution">
    <text evidence="1">The sequence shown here is derived from an EMBL/GenBank/DDBJ whole genome shotgun (WGS) entry which is preliminary data.</text>
</comment>